<sequence>MNEVQFVVPGLPVGKGRHRSAPLMRDRKPVIGKGGRPVIIHHSDPKTVKYENLVALSAQAAMAGKGLISGAVFLELDIRLPIPKSWPAKKKAMAIQGLVAATKKPDCSNIQKSIEDGMNGVVYVDDVQIVKGTQSKRYAETPGVVVIVRELELMSA</sequence>
<dbReference type="InterPro" id="IPR008822">
    <property type="entry name" value="Endonuclease_RusA-like"/>
</dbReference>
<protein>
    <submittedName>
        <fullName evidence="1">Holliday junction resolvase RusA-like endonuclease</fullName>
    </submittedName>
</protein>
<dbReference type="InterPro" id="IPR036614">
    <property type="entry name" value="RusA-like_sf"/>
</dbReference>
<evidence type="ECO:0000313" key="1">
    <source>
        <dbReference type="EMBL" id="PTQ70825.1"/>
    </source>
</evidence>
<keyword evidence="1" id="KW-0540">Nuclease</keyword>
<comment type="caution">
    <text evidence="1">The sequence shown here is derived from an EMBL/GenBank/DDBJ whole genome shotgun (WGS) entry which is preliminary data.</text>
</comment>
<dbReference type="EMBL" id="QAOI01000031">
    <property type="protein sequence ID" value="PTQ70825.1"/>
    <property type="molecule type" value="Genomic_DNA"/>
</dbReference>
<proteinExistence type="predicted"/>
<dbReference type="Gene3D" id="3.30.1330.70">
    <property type="entry name" value="Holliday junction resolvase RusA"/>
    <property type="match status" value="1"/>
</dbReference>
<accession>A0A2T5HGX6</accession>
<dbReference type="GO" id="GO:0000287">
    <property type="term" value="F:magnesium ion binding"/>
    <property type="evidence" value="ECO:0007669"/>
    <property type="project" value="InterPro"/>
</dbReference>
<dbReference type="Pfam" id="PF05866">
    <property type="entry name" value="RusA"/>
    <property type="match status" value="1"/>
</dbReference>
<dbReference type="GO" id="GO:0006310">
    <property type="term" value="P:DNA recombination"/>
    <property type="evidence" value="ECO:0007669"/>
    <property type="project" value="InterPro"/>
</dbReference>
<evidence type="ECO:0000313" key="2">
    <source>
        <dbReference type="Proteomes" id="UP000244128"/>
    </source>
</evidence>
<organism evidence="1 2">
    <name type="scientific">Nitrosomonas oligotropha</name>
    <dbReference type="NCBI Taxonomy" id="42354"/>
    <lineage>
        <taxon>Bacteria</taxon>
        <taxon>Pseudomonadati</taxon>
        <taxon>Pseudomonadota</taxon>
        <taxon>Betaproteobacteria</taxon>
        <taxon>Nitrosomonadales</taxon>
        <taxon>Nitrosomonadaceae</taxon>
        <taxon>Nitrosomonas</taxon>
    </lineage>
</organism>
<keyword evidence="1" id="KW-0255">Endonuclease</keyword>
<dbReference type="GO" id="GO:0004519">
    <property type="term" value="F:endonuclease activity"/>
    <property type="evidence" value="ECO:0007669"/>
    <property type="project" value="UniProtKB-KW"/>
</dbReference>
<dbReference type="Proteomes" id="UP000244128">
    <property type="component" value="Unassembled WGS sequence"/>
</dbReference>
<reference evidence="1 2" key="1">
    <citation type="submission" date="2018-04" db="EMBL/GenBank/DDBJ databases">
        <title>Active sludge and wastewater microbial communities from Klosterneuburg, Austria.</title>
        <authorList>
            <person name="Wagner M."/>
        </authorList>
    </citation>
    <scope>NUCLEOTIDE SEQUENCE [LARGE SCALE GENOMIC DNA]</scope>
    <source>
        <strain evidence="1 2">Nm49</strain>
    </source>
</reference>
<keyword evidence="1" id="KW-0378">Hydrolase</keyword>
<name>A0A2T5HGX6_9PROT</name>
<dbReference type="AlphaFoldDB" id="A0A2T5HGX6"/>
<gene>
    <name evidence="1" type="ORF">C8R26_13111</name>
</gene>
<dbReference type="SUPFAM" id="SSF103084">
    <property type="entry name" value="Holliday junction resolvase RusA"/>
    <property type="match status" value="1"/>
</dbReference>
<dbReference type="GO" id="GO:0006281">
    <property type="term" value="P:DNA repair"/>
    <property type="evidence" value="ECO:0007669"/>
    <property type="project" value="InterPro"/>
</dbReference>